<evidence type="ECO:0000313" key="7">
    <source>
        <dbReference type="EMBL" id="CAD9643992.1"/>
    </source>
</evidence>
<evidence type="ECO:0000259" key="6">
    <source>
        <dbReference type="PROSITE" id="PS51746"/>
    </source>
</evidence>
<evidence type="ECO:0000256" key="3">
    <source>
        <dbReference type="ARBA" id="ARBA00022801"/>
    </source>
</evidence>
<dbReference type="CDD" id="cd00143">
    <property type="entry name" value="PP2Cc"/>
    <property type="match status" value="1"/>
</dbReference>
<dbReference type="PANTHER" id="PTHR47992">
    <property type="entry name" value="PROTEIN PHOSPHATASE"/>
    <property type="match status" value="1"/>
</dbReference>
<dbReference type="InterPro" id="IPR001932">
    <property type="entry name" value="PPM-type_phosphatase-like_dom"/>
</dbReference>
<keyword evidence="4 5" id="KW-0904">Protein phosphatase</keyword>
<dbReference type="InterPro" id="IPR000222">
    <property type="entry name" value="PP2C_BS"/>
</dbReference>
<sequence>MPMDEAKFRERASVMFGRPSSKSLLLKMRRGAMGGGNFGVFSCFDGCFGALMGYPSNAAQDSMQYSQPRPLDPLEPCTPWGKLSPERRSGIKHVEVASCAKESSQGWVNQDATTACGPPGCDASAGDGDAAAGTTSDGSMIFCVFDGHGKYGHEVAAVAADRLPSHLAAFPGGPLSSPKKALEAAFRKTDDDIYSALGARVEYSGSTGVVVLVDMVNRALHIGNVGDSRAILAQNSPDSKSPRWSALALTSDLTPDLPDEKERIELSGGCVMALEGDDGEDVGPARVWDSAAREKPGLAVSRSLGDGASRCLGVTAEPVVTKHLLRPQDRFMLIATDGLWDTLGNDQAVRMAAKYLDRNLHQVALKALFEAVRRGEGGQLVDDTTAILVSF</sequence>
<dbReference type="SUPFAM" id="SSF81606">
    <property type="entry name" value="PP2C-like"/>
    <property type="match status" value="1"/>
</dbReference>
<evidence type="ECO:0000256" key="4">
    <source>
        <dbReference type="ARBA" id="ARBA00022912"/>
    </source>
</evidence>
<evidence type="ECO:0000256" key="1">
    <source>
        <dbReference type="ARBA" id="ARBA00004170"/>
    </source>
</evidence>
<evidence type="ECO:0000256" key="5">
    <source>
        <dbReference type="RuleBase" id="RU003465"/>
    </source>
</evidence>
<organism evidence="7">
    <name type="scientific">Zooxanthella nutricula</name>
    <dbReference type="NCBI Taxonomy" id="1333877"/>
    <lineage>
        <taxon>Eukaryota</taxon>
        <taxon>Sar</taxon>
        <taxon>Alveolata</taxon>
        <taxon>Dinophyceae</taxon>
        <taxon>Peridiniales</taxon>
        <taxon>Peridiniales incertae sedis</taxon>
        <taxon>Zooxanthella</taxon>
    </lineage>
</organism>
<dbReference type="PROSITE" id="PS01032">
    <property type="entry name" value="PPM_1"/>
    <property type="match status" value="1"/>
</dbReference>
<name>A0A6U6WCR2_9DINO</name>
<dbReference type="GO" id="GO:0004722">
    <property type="term" value="F:protein serine/threonine phosphatase activity"/>
    <property type="evidence" value="ECO:0007669"/>
    <property type="project" value="InterPro"/>
</dbReference>
<dbReference type="EMBL" id="HBGW01097433">
    <property type="protein sequence ID" value="CAD9643992.1"/>
    <property type="molecule type" value="Transcribed_RNA"/>
</dbReference>
<keyword evidence="2" id="KW-0479">Metal-binding</keyword>
<comment type="subcellular location">
    <subcellularLocation>
        <location evidence="1">Membrane</location>
        <topology evidence="1">Peripheral membrane protein</topology>
    </subcellularLocation>
</comment>
<dbReference type="GO" id="GO:0016020">
    <property type="term" value="C:membrane"/>
    <property type="evidence" value="ECO:0007669"/>
    <property type="project" value="UniProtKB-SubCell"/>
</dbReference>
<dbReference type="AlphaFoldDB" id="A0A6U6WCR2"/>
<comment type="similarity">
    <text evidence="5">Belongs to the PP2C family.</text>
</comment>
<reference evidence="7" key="1">
    <citation type="submission" date="2021-01" db="EMBL/GenBank/DDBJ databases">
        <authorList>
            <person name="Corre E."/>
            <person name="Pelletier E."/>
            <person name="Niang G."/>
            <person name="Scheremetjew M."/>
            <person name="Finn R."/>
            <person name="Kale V."/>
            <person name="Holt S."/>
            <person name="Cochrane G."/>
            <person name="Meng A."/>
            <person name="Brown T."/>
            <person name="Cohen L."/>
        </authorList>
    </citation>
    <scope>NUCLEOTIDE SEQUENCE</scope>
    <source>
        <strain evidence="7">RCC3387</strain>
    </source>
</reference>
<dbReference type="SMART" id="SM00332">
    <property type="entry name" value="PP2Cc"/>
    <property type="match status" value="1"/>
</dbReference>
<keyword evidence="3 5" id="KW-0378">Hydrolase</keyword>
<evidence type="ECO:0000256" key="2">
    <source>
        <dbReference type="ARBA" id="ARBA00022723"/>
    </source>
</evidence>
<dbReference type="InterPro" id="IPR036457">
    <property type="entry name" value="PPM-type-like_dom_sf"/>
</dbReference>
<protein>
    <recommendedName>
        <fullName evidence="6">PPM-type phosphatase domain-containing protein</fullName>
    </recommendedName>
</protein>
<proteinExistence type="inferred from homology"/>
<gene>
    <name evidence="7" type="ORF">BRAN1462_LOCUS61814</name>
</gene>
<feature type="domain" description="PPM-type phosphatase" evidence="6">
    <location>
        <begin position="98"/>
        <end position="391"/>
    </location>
</feature>
<dbReference type="PROSITE" id="PS51746">
    <property type="entry name" value="PPM_2"/>
    <property type="match status" value="1"/>
</dbReference>
<dbReference type="Pfam" id="PF00481">
    <property type="entry name" value="PP2C"/>
    <property type="match status" value="1"/>
</dbReference>
<dbReference type="GO" id="GO:0046872">
    <property type="term" value="F:metal ion binding"/>
    <property type="evidence" value="ECO:0007669"/>
    <property type="project" value="UniProtKB-KW"/>
</dbReference>
<accession>A0A6U6WCR2</accession>
<dbReference type="InterPro" id="IPR015655">
    <property type="entry name" value="PP2C"/>
</dbReference>
<dbReference type="Gene3D" id="3.60.40.10">
    <property type="entry name" value="PPM-type phosphatase domain"/>
    <property type="match status" value="1"/>
</dbReference>